<organism evidence="2 3">
    <name type="scientific">Mugilogobius chulae</name>
    <name type="common">yellowstripe goby</name>
    <dbReference type="NCBI Taxonomy" id="88201"/>
    <lineage>
        <taxon>Eukaryota</taxon>
        <taxon>Metazoa</taxon>
        <taxon>Chordata</taxon>
        <taxon>Craniata</taxon>
        <taxon>Vertebrata</taxon>
        <taxon>Euteleostomi</taxon>
        <taxon>Actinopterygii</taxon>
        <taxon>Neopterygii</taxon>
        <taxon>Teleostei</taxon>
        <taxon>Neoteleostei</taxon>
        <taxon>Acanthomorphata</taxon>
        <taxon>Gobiaria</taxon>
        <taxon>Gobiiformes</taxon>
        <taxon>Gobioidei</taxon>
        <taxon>Gobiidae</taxon>
        <taxon>Gobionellinae</taxon>
        <taxon>Mugilogobius</taxon>
    </lineage>
</organism>
<gene>
    <name evidence="2" type="ORF">WMY93_033626</name>
</gene>
<reference evidence="3" key="1">
    <citation type="submission" date="2024-04" db="EMBL/GenBank/DDBJ databases">
        <title>Salinicola lusitanus LLJ914,a marine bacterium isolated from the Okinawa Trough.</title>
        <authorList>
            <person name="Li J."/>
        </authorList>
    </citation>
    <scope>NUCLEOTIDE SEQUENCE [LARGE SCALE GENOMIC DNA]</scope>
</reference>
<evidence type="ECO:0000256" key="1">
    <source>
        <dbReference type="SAM" id="Phobius"/>
    </source>
</evidence>
<keyword evidence="1" id="KW-0812">Transmembrane</keyword>
<feature type="transmembrane region" description="Helical" evidence="1">
    <location>
        <begin position="12"/>
        <end position="30"/>
    </location>
</feature>
<keyword evidence="1" id="KW-1133">Transmembrane helix</keyword>
<evidence type="ECO:0000313" key="2">
    <source>
        <dbReference type="EMBL" id="KAK7879661.1"/>
    </source>
</evidence>
<evidence type="ECO:0008006" key="4">
    <source>
        <dbReference type="Google" id="ProtNLM"/>
    </source>
</evidence>
<sequence>MTSRVILILFRGRRLLANILSILGMLAIIARHNANLDPDQRLALLLRISSGIILTSETLIIK</sequence>
<evidence type="ECO:0000313" key="3">
    <source>
        <dbReference type="Proteomes" id="UP001460270"/>
    </source>
</evidence>
<feature type="non-terminal residue" evidence="2">
    <location>
        <position position="62"/>
    </location>
</feature>
<dbReference type="AlphaFoldDB" id="A0AAW0MK52"/>
<dbReference type="EMBL" id="JBBPFD010000219">
    <property type="protein sequence ID" value="KAK7879661.1"/>
    <property type="molecule type" value="Genomic_DNA"/>
</dbReference>
<comment type="caution">
    <text evidence="2">The sequence shown here is derived from an EMBL/GenBank/DDBJ whole genome shotgun (WGS) entry which is preliminary data.</text>
</comment>
<keyword evidence="3" id="KW-1185">Reference proteome</keyword>
<dbReference type="Proteomes" id="UP001460270">
    <property type="component" value="Unassembled WGS sequence"/>
</dbReference>
<feature type="transmembrane region" description="Helical" evidence="1">
    <location>
        <begin position="42"/>
        <end position="61"/>
    </location>
</feature>
<keyword evidence="1" id="KW-0472">Membrane</keyword>
<accession>A0AAW0MK52</accession>
<protein>
    <recommendedName>
        <fullName evidence="4">NADH dehydrogenase subunit 4L</fullName>
    </recommendedName>
</protein>
<proteinExistence type="predicted"/>
<name>A0AAW0MK52_9GOBI</name>